<dbReference type="Pfam" id="PF26649">
    <property type="entry name" value="Ajm-1"/>
    <property type="match status" value="1"/>
</dbReference>
<reference evidence="3" key="1">
    <citation type="submission" date="2022-07" db="EMBL/GenBank/DDBJ databases">
        <authorList>
            <person name="Trinca V."/>
            <person name="Uliana J.V.C."/>
            <person name="Torres T.T."/>
            <person name="Ward R.J."/>
            <person name="Monesi N."/>
        </authorList>
    </citation>
    <scope>NUCLEOTIDE SEQUENCE</scope>
    <source>
        <strain evidence="3">HSMRA1968</strain>
        <tissue evidence="3">Whole embryos</tissue>
    </source>
</reference>
<dbReference type="GO" id="GO:0045216">
    <property type="term" value="P:cell-cell junction organization"/>
    <property type="evidence" value="ECO:0007669"/>
    <property type="project" value="InterPro"/>
</dbReference>
<dbReference type="GO" id="GO:0043296">
    <property type="term" value="C:apical junction complex"/>
    <property type="evidence" value="ECO:0007669"/>
    <property type="project" value="TreeGrafter"/>
</dbReference>
<feature type="compositionally biased region" description="Polar residues" evidence="1">
    <location>
        <begin position="103"/>
        <end position="129"/>
    </location>
</feature>
<feature type="domain" description="Apical junction molecule ajm1 alpha/beta" evidence="2">
    <location>
        <begin position="426"/>
        <end position="516"/>
    </location>
</feature>
<feature type="non-terminal residue" evidence="3">
    <location>
        <position position="1"/>
    </location>
</feature>
<dbReference type="PANTHER" id="PTHR21517">
    <property type="entry name" value="APICAL JUNCTION COMPONENT 1 HOMOLOG"/>
    <property type="match status" value="1"/>
</dbReference>
<feature type="compositionally biased region" description="Polar residues" evidence="1">
    <location>
        <begin position="71"/>
        <end position="85"/>
    </location>
</feature>
<dbReference type="InterPro" id="IPR038825">
    <property type="entry name" value="Apical_junction"/>
</dbReference>
<feature type="region of interest" description="Disordered" evidence="1">
    <location>
        <begin position="38"/>
        <end position="148"/>
    </location>
</feature>
<gene>
    <name evidence="3" type="primary">Ajm1</name>
    <name evidence="3" type="ORF">Bhyg_15992</name>
</gene>
<feature type="region of interest" description="Disordered" evidence="1">
    <location>
        <begin position="319"/>
        <end position="361"/>
    </location>
</feature>
<comment type="caution">
    <text evidence="3">The sequence shown here is derived from an EMBL/GenBank/DDBJ whole genome shotgun (WGS) entry which is preliminary data.</text>
</comment>
<dbReference type="OrthoDB" id="7789350at2759"/>
<organism evidence="3 4">
    <name type="scientific">Pseudolycoriella hygida</name>
    <dbReference type="NCBI Taxonomy" id="35572"/>
    <lineage>
        <taxon>Eukaryota</taxon>
        <taxon>Metazoa</taxon>
        <taxon>Ecdysozoa</taxon>
        <taxon>Arthropoda</taxon>
        <taxon>Hexapoda</taxon>
        <taxon>Insecta</taxon>
        <taxon>Pterygota</taxon>
        <taxon>Neoptera</taxon>
        <taxon>Endopterygota</taxon>
        <taxon>Diptera</taxon>
        <taxon>Nematocera</taxon>
        <taxon>Sciaroidea</taxon>
        <taxon>Sciaridae</taxon>
        <taxon>Pseudolycoriella</taxon>
    </lineage>
</organism>
<feature type="compositionally biased region" description="Low complexity" evidence="1">
    <location>
        <begin position="132"/>
        <end position="145"/>
    </location>
</feature>
<proteinExistence type="predicted"/>
<evidence type="ECO:0000313" key="4">
    <source>
        <dbReference type="Proteomes" id="UP001151699"/>
    </source>
</evidence>
<keyword evidence="4" id="KW-1185">Reference proteome</keyword>
<evidence type="ECO:0000259" key="2">
    <source>
        <dbReference type="Pfam" id="PF26649"/>
    </source>
</evidence>
<dbReference type="EMBL" id="WJQU01002413">
    <property type="protein sequence ID" value="KAJ6632892.1"/>
    <property type="molecule type" value="Genomic_DNA"/>
</dbReference>
<feature type="compositionally biased region" description="Basic and acidic residues" evidence="1">
    <location>
        <begin position="345"/>
        <end position="356"/>
    </location>
</feature>
<sequence>PPENELQKCHENNPVLSEHQLRVQASLQRLNIPEWYRKYGPPSKPTEPTQSGYVPGSFTKKRNSDVGRWTGLNSKTTSLSSLGSNRTDRSPLLLSPSAHSHHGQTGFSRWSTSHLNSSLTSPSASTRGSFSRGGVLTSSTLSGTSAYSARSSIRQPYLGWRSQEKLDNPRTPGERLAARHSEHLIGKQLAKQRKQNEQQEPAVTPEIQSSIKEVTSAIVHFVNDQADRASRSRSTSPTTRKCWLESSFVGNRPLDSPQTPVIDTFSPRSSADATLSRLNGVATPIPVLSVHSSDQPSPSSTTLEDVLASLLGLPTDSYRSSDTALANDTTESKTHLQIETVQPRRRSEGDAQKRVDSTNSLRRGSLDSTEFKIDNELVKCRFPKCDSSTTAAEAKKYYKSCHNCSHMYCSRECRRSHWEKHRKACLHSRVSALCRQVLSACKDDADTLRHLSLLARKGYVSQGRGVIRILFRSPESAEAFVAKGFQCIGEASYVRWAELLPQEMGAELYSELLRLTQFGEMSRSDDITHTYEKYELCDI</sequence>
<dbReference type="InterPro" id="IPR058586">
    <property type="entry name" value="Ajm-1"/>
</dbReference>
<dbReference type="SUPFAM" id="SSF144232">
    <property type="entry name" value="HIT/MYND zinc finger-like"/>
    <property type="match status" value="1"/>
</dbReference>
<dbReference type="Proteomes" id="UP001151699">
    <property type="component" value="Unassembled WGS sequence"/>
</dbReference>
<name>A0A9Q0MK06_9DIPT</name>
<accession>A0A9Q0MK06</accession>
<dbReference type="PANTHER" id="PTHR21517:SF3">
    <property type="entry name" value="APICAL JUNCTION COMPONENT 1 HOMOLOG"/>
    <property type="match status" value="1"/>
</dbReference>
<dbReference type="AlphaFoldDB" id="A0A9Q0MK06"/>
<dbReference type="GO" id="GO:0005886">
    <property type="term" value="C:plasma membrane"/>
    <property type="evidence" value="ECO:0007669"/>
    <property type="project" value="TreeGrafter"/>
</dbReference>
<evidence type="ECO:0000256" key="1">
    <source>
        <dbReference type="SAM" id="MobiDB-lite"/>
    </source>
</evidence>
<feature type="compositionally biased region" description="Polar residues" evidence="1">
    <location>
        <begin position="319"/>
        <end position="329"/>
    </location>
</feature>
<evidence type="ECO:0000313" key="3">
    <source>
        <dbReference type="EMBL" id="KAJ6632892.1"/>
    </source>
</evidence>
<protein>
    <submittedName>
        <fullName evidence="3">Apical junction component 1 like</fullName>
    </submittedName>
</protein>